<evidence type="ECO:0008006" key="4">
    <source>
        <dbReference type="Google" id="ProtNLM"/>
    </source>
</evidence>
<comment type="caution">
    <text evidence="2">The sequence shown here is derived from an EMBL/GenBank/DDBJ whole genome shotgun (WGS) entry which is preliminary data.</text>
</comment>
<dbReference type="EMBL" id="JADPVI010000002">
    <property type="protein sequence ID" value="MBF8457443.1"/>
    <property type="molecule type" value="Genomic_DNA"/>
</dbReference>
<dbReference type="PROSITE" id="PS51257">
    <property type="entry name" value="PROKAR_LIPOPROTEIN"/>
    <property type="match status" value="1"/>
</dbReference>
<feature type="chain" id="PRO_5047210499" description="Lipoprotein" evidence="1">
    <location>
        <begin position="21"/>
        <end position="205"/>
    </location>
</feature>
<keyword evidence="1" id="KW-0732">Signal</keyword>
<dbReference type="RefSeq" id="WP_196079936.1">
    <property type="nucleotide sequence ID" value="NZ_JADPVI010000002.1"/>
</dbReference>
<evidence type="ECO:0000313" key="2">
    <source>
        <dbReference type="EMBL" id="MBF8457443.1"/>
    </source>
</evidence>
<accession>A0ABS0FCJ2</accession>
<evidence type="ECO:0000256" key="1">
    <source>
        <dbReference type="SAM" id="SignalP"/>
    </source>
</evidence>
<keyword evidence="3" id="KW-1185">Reference proteome</keyword>
<dbReference type="Proteomes" id="UP000660070">
    <property type="component" value="Unassembled WGS sequence"/>
</dbReference>
<name>A0ABS0FCJ2_9FLAO</name>
<organism evidence="2 3">
    <name type="scientific">Kaistella gelatinilytica</name>
    <dbReference type="NCBI Taxonomy" id="2787636"/>
    <lineage>
        <taxon>Bacteria</taxon>
        <taxon>Pseudomonadati</taxon>
        <taxon>Bacteroidota</taxon>
        <taxon>Flavobacteriia</taxon>
        <taxon>Flavobacteriales</taxon>
        <taxon>Weeksellaceae</taxon>
        <taxon>Chryseobacterium group</taxon>
        <taxon>Kaistella</taxon>
    </lineage>
</organism>
<gene>
    <name evidence="2" type="ORF">IV494_09665</name>
</gene>
<reference evidence="2 3" key="1">
    <citation type="submission" date="2020-11" db="EMBL/GenBank/DDBJ databases">
        <title>Kaistella gelatinilytica sp. nov., a flavobacterium isolated from Antarctic Soil.</title>
        <authorList>
            <person name="Li J."/>
        </authorList>
    </citation>
    <scope>NUCLEOTIDE SEQUENCE [LARGE SCALE GENOMIC DNA]</scope>
    <source>
        <strain evidence="2 3">G5-32</strain>
    </source>
</reference>
<protein>
    <recommendedName>
        <fullName evidence="4">Lipoprotein</fullName>
    </recommendedName>
</protein>
<proteinExistence type="predicted"/>
<evidence type="ECO:0000313" key="3">
    <source>
        <dbReference type="Proteomes" id="UP000660070"/>
    </source>
</evidence>
<sequence length="205" mass="23656">MRAMLIFLIFYFLFSCTTKSGGGTVKQETQKPISDTILAPLNTKLSDSCKIISQKYFYKYGFYISKFYDVDQNISKENISILLLKPFYTKQDYSHCFPEKADNNLLVIRDLNTKKVGIYNNLLFSDVRDVYQEIKTTKNGFTISAEQGSSSKFYSDIFISNNKVDSLKIESWGFAQYKKTYKFKKMTLNSFNVSLIDSLQTANSK</sequence>
<feature type="signal peptide" evidence="1">
    <location>
        <begin position="1"/>
        <end position="20"/>
    </location>
</feature>